<dbReference type="InterPro" id="IPR004000">
    <property type="entry name" value="Actin"/>
</dbReference>
<evidence type="ECO:0000256" key="1">
    <source>
        <dbReference type="RuleBase" id="RU000487"/>
    </source>
</evidence>
<dbReference type="InterPro" id="IPR043129">
    <property type="entry name" value="ATPase_NBD"/>
</dbReference>
<dbReference type="Gene3D" id="3.90.640.10">
    <property type="entry name" value="Actin, Chain A, domain 4"/>
    <property type="match status" value="1"/>
</dbReference>
<comment type="caution">
    <text evidence="2">The sequence shown here is derived from an EMBL/GenBank/DDBJ whole genome shotgun (WGS) entry which is preliminary data.</text>
</comment>
<dbReference type="OrthoDB" id="5132116at2759"/>
<dbReference type="GeneID" id="93649718"/>
<name>A0A8H7ZLK9_9ASCO</name>
<protein>
    <submittedName>
        <fullName evidence="2">Uncharacterized protein</fullName>
    </submittedName>
</protein>
<dbReference type="SUPFAM" id="SSF53067">
    <property type="entry name" value="Actin-like ATPase domain"/>
    <property type="match status" value="2"/>
</dbReference>
<dbReference type="Proteomes" id="UP000669133">
    <property type="component" value="Unassembled WGS sequence"/>
</dbReference>
<dbReference type="Gene3D" id="3.30.420.40">
    <property type="match status" value="2"/>
</dbReference>
<dbReference type="RefSeq" id="XP_067551112.1">
    <property type="nucleotide sequence ID" value="XM_067689797.1"/>
</dbReference>
<reference evidence="2 3" key="1">
    <citation type="submission" date="2020-12" db="EMBL/GenBank/DDBJ databases">
        <title>Effect of drift, selection, and recombination on the evolution of hybrid genomes in Candida yeast pathogens.</title>
        <authorList>
            <person name="Mixao V."/>
            <person name="Ksiezopolska E."/>
            <person name="Saus E."/>
            <person name="Boekhout T."/>
            <person name="Gacser A."/>
            <person name="Gabaldon T."/>
        </authorList>
    </citation>
    <scope>NUCLEOTIDE SEQUENCE [LARGE SCALE GENOMIC DNA]</scope>
    <source>
        <strain evidence="2 3">BP57</strain>
    </source>
</reference>
<dbReference type="AlphaFoldDB" id="A0A8H7ZLK9"/>
<accession>A0A8H7ZLK9</accession>
<sequence>MAYTAPAVVIDNGSYTTKAGFASDDLPSLVFNSNYIVDKATNNVIVGDDEMDKYSQYPVSTLLEDGLIYNFDNIVHNWRYVYNNIDNHNSIDSKEFPLVMTEQSWNTMKSKVKACQIVFEEFEVPLFSLVKNPLTQLYRCGKSTGLVIDVGSGVASVTPILDGVIQNKSSFHSKYAGDFINLHILNYLEGKVQSVDELLPASYRTASESFKSYYMSSHVLQEYKNLSLNYQVSNLEIYDHKFLDVSDQRNYLENLFDPNLNKLPNVNLPEPSFDVPASQGLTNLVYMSIKSLEATLMPRNDDQSSHSQNRFARFMEIFKQLLSNVLITGGTSLASELSDHVINDIKALMQKYFPNFPFAYHVQQIRPTLNNDNADIWDKQFGSWLGACNLASMLNENDENSSSAKIALDNWFVSKADYEELGEDLILEKFK</sequence>
<dbReference type="SMART" id="SM00268">
    <property type="entry name" value="ACTIN"/>
    <property type="match status" value="1"/>
</dbReference>
<comment type="similarity">
    <text evidence="1">Belongs to the actin family.</text>
</comment>
<evidence type="ECO:0000313" key="2">
    <source>
        <dbReference type="EMBL" id="KAG5421996.1"/>
    </source>
</evidence>
<proteinExistence type="inferred from homology"/>
<keyword evidence="3" id="KW-1185">Reference proteome</keyword>
<gene>
    <name evidence="2" type="ORF">I9W82_001089</name>
</gene>
<dbReference type="EMBL" id="JAEOAQ010000001">
    <property type="protein sequence ID" value="KAG5421996.1"/>
    <property type="molecule type" value="Genomic_DNA"/>
</dbReference>
<dbReference type="Pfam" id="PF00022">
    <property type="entry name" value="Actin"/>
    <property type="match status" value="2"/>
</dbReference>
<dbReference type="PRINTS" id="PR00190">
    <property type="entry name" value="ACTIN"/>
</dbReference>
<evidence type="ECO:0000313" key="3">
    <source>
        <dbReference type="Proteomes" id="UP000669133"/>
    </source>
</evidence>
<dbReference type="PANTHER" id="PTHR11937">
    <property type="entry name" value="ACTIN"/>
    <property type="match status" value="1"/>
</dbReference>
<organism evidence="2 3">
    <name type="scientific">Candida metapsilosis</name>
    <dbReference type="NCBI Taxonomy" id="273372"/>
    <lineage>
        <taxon>Eukaryota</taxon>
        <taxon>Fungi</taxon>
        <taxon>Dikarya</taxon>
        <taxon>Ascomycota</taxon>
        <taxon>Saccharomycotina</taxon>
        <taxon>Pichiomycetes</taxon>
        <taxon>Debaryomycetaceae</taxon>
        <taxon>Candida/Lodderomyces clade</taxon>
        <taxon>Candida</taxon>
    </lineage>
</organism>